<dbReference type="KEGG" id="ccas:EIB73_01480"/>
<dbReference type="AlphaFoldDB" id="A0A3G8XNV3"/>
<evidence type="ECO:0000313" key="1">
    <source>
        <dbReference type="EMBL" id="AZI31924.1"/>
    </source>
</evidence>
<reference evidence="2" key="1">
    <citation type="submission" date="2018-11" db="EMBL/GenBank/DDBJ databases">
        <title>Proposal to divide the Flavobacteriaceae and reorganize its genera based on Amino Acid Identity values calculated from whole genome sequences.</title>
        <authorList>
            <person name="Nicholson A.C."/>
            <person name="Gulvik C.A."/>
            <person name="Whitney A.M."/>
            <person name="Humrighouse B.W."/>
            <person name="Bell M."/>
            <person name="Holmes B."/>
            <person name="Steigerwalt A.G."/>
            <person name="Villarma A."/>
            <person name="Sheth M."/>
            <person name="Batra D."/>
            <person name="Pryor J."/>
            <person name="Bernardet J.-F."/>
            <person name="Hugo C."/>
            <person name="Kampfer P."/>
            <person name="Newman J.D."/>
            <person name="McQuiston J.R."/>
        </authorList>
    </citation>
    <scope>NUCLEOTIDE SEQUENCE [LARGE SCALE GENOMIC DNA]</scope>
    <source>
        <strain evidence="2">G0081</strain>
    </source>
</reference>
<organism evidence="1 2">
    <name type="scientific">Kaistella carnis</name>
    <dbReference type="NCBI Taxonomy" id="1241979"/>
    <lineage>
        <taxon>Bacteria</taxon>
        <taxon>Pseudomonadati</taxon>
        <taxon>Bacteroidota</taxon>
        <taxon>Flavobacteriia</taxon>
        <taxon>Flavobacteriales</taxon>
        <taxon>Weeksellaceae</taxon>
        <taxon>Chryseobacterium group</taxon>
        <taxon>Kaistella</taxon>
    </lineage>
</organism>
<keyword evidence="2" id="KW-1185">Reference proteome</keyword>
<evidence type="ECO:0000313" key="2">
    <source>
        <dbReference type="Proteomes" id="UP000270185"/>
    </source>
</evidence>
<proteinExistence type="predicted"/>
<name>A0A3G8XNV3_9FLAO</name>
<gene>
    <name evidence="1" type="ORF">EIB73_01480</name>
</gene>
<sequence>MATFLSVTIGTKRGALNDFFREEQQAQALPPPLRIEIEEVDFGRDFPLRLYCLRLSRSCLVLFNGGEKTSDSAQDGETSIPFRQANEFAKKILEALNQKQIKRCSKERQILDYYTSQPYLELF</sequence>
<dbReference type="OrthoDB" id="662471at2"/>
<protein>
    <submittedName>
        <fullName evidence="1">Uncharacterized protein</fullName>
    </submittedName>
</protein>
<accession>A0A3G8XNV3</accession>
<dbReference type="Proteomes" id="UP000270185">
    <property type="component" value="Chromosome"/>
</dbReference>
<dbReference type="EMBL" id="CP034159">
    <property type="protein sequence ID" value="AZI31924.1"/>
    <property type="molecule type" value="Genomic_DNA"/>
</dbReference>
<dbReference type="RefSeq" id="WP_125021944.1">
    <property type="nucleotide sequence ID" value="NZ_CP034159.1"/>
</dbReference>